<dbReference type="Pfam" id="PF04545">
    <property type="entry name" value="Sigma70_r4"/>
    <property type="match status" value="1"/>
</dbReference>
<dbReference type="PRINTS" id="PR00046">
    <property type="entry name" value="SIGMA70FCT"/>
</dbReference>
<dbReference type="STRING" id="1802557.A3A20_01275"/>
<dbReference type="InterPro" id="IPR000943">
    <property type="entry name" value="RNA_pol_sigma70"/>
</dbReference>
<dbReference type="SUPFAM" id="SSF88659">
    <property type="entry name" value="Sigma3 and sigma4 domains of RNA polymerase sigma factors"/>
    <property type="match status" value="1"/>
</dbReference>
<feature type="domain" description="HTH HARE-type" evidence="2">
    <location>
        <begin position="205"/>
        <end position="269"/>
    </location>
</feature>
<comment type="caution">
    <text evidence="3">The sequence shown here is derived from an EMBL/GenBank/DDBJ whole genome shotgun (WGS) entry which is preliminary data.</text>
</comment>
<keyword evidence="1" id="KW-0804">Transcription</keyword>
<dbReference type="GO" id="GO:0003700">
    <property type="term" value="F:DNA-binding transcription factor activity"/>
    <property type="evidence" value="ECO:0007669"/>
    <property type="project" value="InterPro"/>
</dbReference>
<dbReference type="InterPro" id="IPR007630">
    <property type="entry name" value="RNA_pol_sigma70_r4"/>
</dbReference>
<dbReference type="EMBL" id="MGIR01000001">
    <property type="protein sequence ID" value="OGM91562.1"/>
    <property type="molecule type" value="Genomic_DNA"/>
</dbReference>
<protein>
    <recommendedName>
        <fullName evidence="2">HTH HARE-type domain-containing protein</fullName>
    </recommendedName>
</protein>
<accession>A0A1F8DSX3</accession>
<proteinExistence type="predicted"/>
<dbReference type="PROSITE" id="PS51913">
    <property type="entry name" value="HTH_HARE"/>
    <property type="match status" value="1"/>
</dbReference>
<dbReference type="Pfam" id="PF05066">
    <property type="entry name" value="HARE-HTH"/>
    <property type="match status" value="1"/>
</dbReference>
<evidence type="ECO:0000313" key="3">
    <source>
        <dbReference type="EMBL" id="OGM91562.1"/>
    </source>
</evidence>
<dbReference type="Gene3D" id="1.10.10.10">
    <property type="entry name" value="Winged helix-like DNA-binding domain superfamily/Winged helix DNA-binding domain"/>
    <property type="match status" value="1"/>
</dbReference>
<evidence type="ECO:0000313" key="4">
    <source>
        <dbReference type="Proteomes" id="UP000178946"/>
    </source>
</evidence>
<dbReference type="InterPro" id="IPR007759">
    <property type="entry name" value="Asxl_HARE-HTH"/>
</dbReference>
<dbReference type="Proteomes" id="UP000178946">
    <property type="component" value="Unassembled WGS sequence"/>
</dbReference>
<sequence>MQMLLKRLLSGLTDKQREILTARYGFNGRVGKITLAALGGKYGITRERVRQIEVAALKSAAEAVNRDEEAKKVVADAVSYLRSLGGVEITDRFSLRFPGAAAFILKVNGAVFHRDEDGEFHAFWHTDKNAMVRTRNFLKKLEVSLKDNKNEVIDKGKFGVLFAAAAKAHGLSEAVGLNYVSISKRFGVNPYGDIGLSEWPEIYPKTVKEKAHIVLKKIVKPMHFSEIAEEINKMNFNSKKAYAQTVHNELIKDERFVLVGRGMYGLAEYGHKPGIAKEVIRRILKEKGPMRANDVLLAVQSERFFKPNTVFLNLQNKNFFERTSDGKYRVKEV</sequence>
<dbReference type="AlphaFoldDB" id="A0A1F8DSX3"/>
<dbReference type="InterPro" id="IPR036388">
    <property type="entry name" value="WH-like_DNA-bd_sf"/>
</dbReference>
<gene>
    <name evidence="3" type="ORF">A3A20_01275</name>
</gene>
<evidence type="ECO:0000259" key="2">
    <source>
        <dbReference type="PROSITE" id="PS51913"/>
    </source>
</evidence>
<dbReference type="GO" id="GO:0006352">
    <property type="term" value="P:DNA-templated transcription initiation"/>
    <property type="evidence" value="ECO:0007669"/>
    <property type="project" value="InterPro"/>
</dbReference>
<organism evidence="3 4">
    <name type="scientific">Candidatus Wolfebacteria bacterium RIFCSPLOWO2_01_FULL_45_19</name>
    <dbReference type="NCBI Taxonomy" id="1802557"/>
    <lineage>
        <taxon>Bacteria</taxon>
        <taxon>Candidatus Wolfeibacteriota</taxon>
    </lineage>
</organism>
<name>A0A1F8DSX3_9BACT</name>
<dbReference type="InterPro" id="IPR038087">
    <property type="entry name" value="RNAP_delta_N_dom_sf"/>
</dbReference>
<reference evidence="3 4" key="1">
    <citation type="journal article" date="2016" name="Nat. Commun.">
        <title>Thousands of microbial genomes shed light on interconnected biogeochemical processes in an aquifer system.</title>
        <authorList>
            <person name="Anantharaman K."/>
            <person name="Brown C.T."/>
            <person name="Hug L.A."/>
            <person name="Sharon I."/>
            <person name="Castelle C.J."/>
            <person name="Probst A.J."/>
            <person name="Thomas B.C."/>
            <person name="Singh A."/>
            <person name="Wilkins M.J."/>
            <person name="Karaoz U."/>
            <person name="Brodie E.L."/>
            <person name="Williams K.H."/>
            <person name="Hubbard S.S."/>
            <person name="Banfield J.F."/>
        </authorList>
    </citation>
    <scope>NUCLEOTIDE SEQUENCE [LARGE SCALE GENOMIC DNA]</scope>
</reference>
<dbReference type="CDD" id="cd06171">
    <property type="entry name" value="Sigma70_r4"/>
    <property type="match status" value="1"/>
</dbReference>
<dbReference type="Gene3D" id="1.10.10.1250">
    <property type="entry name" value="RNA polymerase, subunit delta, N-terminal domain"/>
    <property type="match status" value="1"/>
</dbReference>
<evidence type="ECO:0000256" key="1">
    <source>
        <dbReference type="ARBA" id="ARBA00023163"/>
    </source>
</evidence>
<dbReference type="InterPro" id="IPR013324">
    <property type="entry name" value="RNA_pol_sigma_r3/r4-like"/>
</dbReference>